<evidence type="ECO:0000256" key="3">
    <source>
        <dbReference type="PROSITE-ProRule" id="PRU00267"/>
    </source>
</evidence>
<dbReference type="AlphaFoldDB" id="A0AAD6ZWK4"/>
<feature type="compositionally biased region" description="Low complexity" evidence="4">
    <location>
        <begin position="183"/>
        <end position="198"/>
    </location>
</feature>
<dbReference type="SMART" id="SM00398">
    <property type="entry name" value="HMG"/>
    <property type="match status" value="1"/>
</dbReference>
<dbReference type="InterPro" id="IPR036910">
    <property type="entry name" value="HMG_box_dom_sf"/>
</dbReference>
<dbReference type="CDD" id="cd01389">
    <property type="entry name" value="HMG-box_ROX1-like"/>
    <property type="match status" value="1"/>
</dbReference>
<evidence type="ECO:0000256" key="1">
    <source>
        <dbReference type="ARBA" id="ARBA00023125"/>
    </source>
</evidence>
<dbReference type="GO" id="GO:0000978">
    <property type="term" value="F:RNA polymerase II cis-regulatory region sequence-specific DNA binding"/>
    <property type="evidence" value="ECO:0007669"/>
    <property type="project" value="TreeGrafter"/>
</dbReference>
<feature type="compositionally biased region" description="Basic residues" evidence="4">
    <location>
        <begin position="89"/>
        <end position="100"/>
    </location>
</feature>
<feature type="region of interest" description="Disordered" evidence="4">
    <location>
        <begin position="1"/>
        <end position="21"/>
    </location>
</feature>
<dbReference type="GO" id="GO:0005634">
    <property type="term" value="C:nucleus"/>
    <property type="evidence" value="ECO:0007669"/>
    <property type="project" value="UniProtKB-UniRule"/>
</dbReference>
<feature type="DNA-binding region" description="HMG box" evidence="3">
    <location>
        <begin position="104"/>
        <end position="173"/>
    </location>
</feature>
<dbReference type="PANTHER" id="PTHR45789">
    <property type="entry name" value="FI18025P1"/>
    <property type="match status" value="1"/>
</dbReference>
<keyword evidence="2 3" id="KW-0539">Nucleus</keyword>
<feature type="compositionally biased region" description="Basic and acidic residues" evidence="4">
    <location>
        <begin position="606"/>
        <end position="622"/>
    </location>
</feature>
<reference evidence="6" key="1">
    <citation type="submission" date="2023-03" db="EMBL/GenBank/DDBJ databases">
        <title>Massive genome expansion in bonnet fungi (Mycena s.s.) driven by repeated elements and novel gene families across ecological guilds.</title>
        <authorList>
            <consortium name="Lawrence Berkeley National Laboratory"/>
            <person name="Harder C.B."/>
            <person name="Miyauchi S."/>
            <person name="Viragh M."/>
            <person name="Kuo A."/>
            <person name="Thoen E."/>
            <person name="Andreopoulos B."/>
            <person name="Lu D."/>
            <person name="Skrede I."/>
            <person name="Drula E."/>
            <person name="Henrissat B."/>
            <person name="Morin E."/>
            <person name="Kohler A."/>
            <person name="Barry K."/>
            <person name="LaButti K."/>
            <person name="Morin E."/>
            <person name="Salamov A."/>
            <person name="Lipzen A."/>
            <person name="Mereny Z."/>
            <person name="Hegedus B."/>
            <person name="Baldrian P."/>
            <person name="Stursova M."/>
            <person name="Weitz H."/>
            <person name="Taylor A."/>
            <person name="Grigoriev I.V."/>
            <person name="Nagy L.G."/>
            <person name="Martin F."/>
            <person name="Kauserud H."/>
        </authorList>
    </citation>
    <scope>NUCLEOTIDE SEQUENCE</scope>
    <source>
        <strain evidence="6">CBHHK002</strain>
    </source>
</reference>
<evidence type="ECO:0000256" key="4">
    <source>
        <dbReference type="SAM" id="MobiDB-lite"/>
    </source>
</evidence>
<evidence type="ECO:0000313" key="7">
    <source>
        <dbReference type="Proteomes" id="UP001218218"/>
    </source>
</evidence>
<dbReference type="Gene3D" id="1.10.30.10">
    <property type="entry name" value="High mobility group box domain"/>
    <property type="match status" value="1"/>
</dbReference>
<feature type="region of interest" description="Disordered" evidence="4">
    <location>
        <begin position="174"/>
        <end position="213"/>
    </location>
</feature>
<dbReference type="PROSITE" id="PS50118">
    <property type="entry name" value="HMG_BOX_2"/>
    <property type="match status" value="1"/>
</dbReference>
<dbReference type="PANTHER" id="PTHR45789:SF2">
    <property type="entry name" value="FI18025P1"/>
    <property type="match status" value="1"/>
</dbReference>
<dbReference type="GO" id="GO:0000981">
    <property type="term" value="F:DNA-binding transcription factor activity, RNA polymerase II-specific"/>
    <property type="evidence" value="ECO:0007669"/>
    <property type="project" value="TreeGrafter"/>
</dbReference>
<comment type="caution">
    <text evidence="6">The sequence shown here is derived from an EMBL/GenBank/DDBJ whole genome shotgun (WGS) entry which is preliminary data.</text>
</comment>
<feature type="region of interest" description="Disordered" evidence="4">
    <location>
        <begin position="493"/>
        <end position="524"/>
    </location>
</feature>
<dbReference type="Proteomes" id="UP001218218">
    <property type="component" value="Unassembled WGS sequence"/>
</dbReference>
<dbReference type="InterPro" id="IPR009071">
    <property type="entry name" value="HMG_box_dom"/>
</dbReference>
<feature type="region of interest" description="Disordered" evidence="4">
    <location>
        <begin position="45"/>
        <end position="106"/>
    </location>
</feature>
<feature type="compositionally biased region" description="Low complexity" evidence="4">
    <location>
        <begin position="493"/>
        <end position="502"/>
    </location>
</feature>
<proteinExistence type="predicted"/>
<evidence type="ECO:0000313" key="6">
    <source>
        <dbReference type="EMBL" id="KAJ7342466.1"/>
    </source>
</evidence>
<dbReference type="InterPro" id="IPR051356">
    <property type="entry name" value="SOX/SOX-like_TF"/>
</dbReference>
<feature type="compositionally biased region" description="Low complexity" evidence="4">
    <location>
        <begin position="284"/>
        <end position="300"/>
    </location>
</feature>
<feature type="region of interest" description="Disordered" evidence="4">
    <location>
        <begin position="276"/>
        <end position="300"/>
    </location>
</feature>
<name>A0AAD6ZWK4_9AGAR</name>
<feature type="region of interest" description="Disordered" evidence="4">
    <location>
        <begin position="570"/>
        <end position="644"/>
    </location>
</feature>
<feature type="compositionally biased region" description="Low complexity" evidence="4">
    <location>
        <begin position="1"/>
        <end position="14"/>
    </location>
</feature>
<keyword evidence="1 3" id="KW-0238">DNA-binding</keyword>
<feature type="region of interest" description="Disordered" evidence="4">
    <location>
        <begin position="457"/>
        <end position="481"/>
    </location>
</feature>
<organism evidence="6 7">
    <name type="scientific">Mycena albidolilacea</name>
    <dbReference type="NCBI Taxonomy" id="1033008"/>
    <lineage>
        <taxon>Eukaryota</taxon>
        <taxon>Fungi</taxon>
        <taxon>Dikarya</taxon>
        <taxon>Basidiomycota</taxon>
        <taxon>Agaricomycotina</taxon>
        <taxon>Agaricomycetes</taxon>
        <taxon>Agaricomycetidae</taxon>
        <taxon>Agaricales</taxon>
        <taxon>Marasmiineae</taxon>
        <taxon>Mycenaceae</taxon>
        <taxon>Mycena</taxon>
    </lineage>
</organism>
<keyword evidence="7" id="KW-1185">Reference proteome</keyword>
<evidence type="ECO:0000259" key="5">
    <source>
        <dbReference type="PROSITE" id="PS50118"/>
    </source>
</evidence>
<evidence type="ECO:0000256" key="2">
    <source>
        <dbReference type="ARBA" id="ARBA00023242"/>
    </source>
</evidence>
<gene>
    <name evidence="6" type="ORF">DFH08DRAFT_1082057</name>
</gene>
<feature type="compositionally biased region" description="Pro residues" evidence="4">
    <location>
        <begin position="76"/>
        <end position="88"/>
    </location>
</feature>
<dbReference type="SUPFAM" id="SSF47095">
    <property type="entry name" value="HMG-box"/>
    <property type="match status" value="1"/>
</dbReference>
<dbReference type="EMBL" id="JARIHO010000025">
    <property type="protein sequence ID" value="KAJ7342466.1"/>
    <property type="molecule type" value="Genomic_DNA"/>
</dbReference>
<feature type="domain" description="HMG box" evidence="5">
    <location>
        <begin position="104"/>
        <end position="173"/>
    </location>
</feature>
<sequence length="665" mass="71882">MPAVRLSSRRVSAVGRRRSSLATTAFAKPGTYGYTSPPVSPPLTFAPNVTPISYSAPSPSPSPFGSPSLTTDQPLPLFPPSATPAPPPTRRRVPPGKRRSQGYIPRPPNAFMLFRADFVRQKHVPGSIETNHGSLSKIIGNCWRSLPLPEKHIWETKAKHAKAEHKLKYPDYKFRPVHNKRGPAPAASTSAPPSQPVSRSASATTVKGQLTPLEDERRCEEVAALLLQGKKGEELAWAVRDLDSRRRAELAQSSPSPPYHHNSKFPSPLNLDPMYYPHVPASPPSSALTSSQASGSGAGSPYAGHLALDQTRDQTWRHRRSSSVPLPNDYSYTFPPFMYGESDGMGITLPPIGFPPQQQQQHFNGFTLPPPPSSGSLAGPQVSISGNAPRMSFSWPGSGSSFSYPRPSFSFGAVSGARGSFSFAGAFGGPWGSNSNGPVGRRASSAQAYFSPSSFAGYAASQHQQQQQQGEEELPDADTSLFDSGFLNSFGAAAGSPTASSPVNDPVSPFDAQHQQQQQQTLHAPQPVHAMSPLAVELQQQQQGQQYEHGAEQQYPEQMEQHYLDDDAFADTLGYPSSEHSTPGSSYVEADVAAPSYVDDGSEPQQHTEEAQQQEQSHKELEYPPFEFPTEEPLGFASSIDMSPPVSASYDMNMSYADSYASEFV</sequence>
<dbReference type="Pfam" id="PF00505">
    <property type="entry name" value="HMG_box"/>
    <property type="match status" value="1"/>
</dbReference>
<feature type="compositionally biased region" description="Polar residues" evidence="4">
    <location>
        <begin position="199"/>
        <end position="208"/>
    </location>
</feature>
<accession>A0AAD6ZWK4</accession>
<protein>
    <recommendedName>
        <fullName evidence="5">HMG box domain-containing protein</fullName>
    </recommendedName>
</protein>